<evidence type="ECO:0000256" key="6">
    <source>
        <dbReference type="ARBA" id="ARBA00023186"/>
    </source>
</evidence>
<dbReference type="Gene3D" id="2.60.34.10">
    <property type="entry name" value="Substrate Binding Domain Of DNAk, Chain A, domain 1"/>
    <property type="match status" value="1"/>
</dbReference>
<feature type="compositionally biased region" description="Low complexity" evidence="10">
    <location>
        <begin position="581"/>
        <end position="596"/>
    </location>
</feature>
<dbReference type="CDD" id="cd10234">
    <property type="entry name" value="ASKHA_NBD_HSP70_DnaK-like"/>
    <property type="match status" value="1"/>
</dbReference>
<keyword evidence="9" id="KW-0175">Coiled coil</keyword>
<dbReference type="Pfam" id="PF00012">
    <property type="entry name" value="HSP70"/>
    <property type="match status" value="2"/>
</dbReference>
<feature type="region of interest" description="Disordered" evidence="10">
    <location>
        <begin position="569"/>
        <end position="623"/>
    </location>
</feature>
<feature type="coiled-coil region" evidence="9">
    <location>
        <begin position="223"/>
        <end position="250"/>
    </location>
</feature>
<evidence type="ECO:0000256" key="3">
    <source>
        <dbReference type="ARBA" id="ARBA00022741"/>
    </source>
</evidence>
<protein>
    <recommendedName>
        <fullName evidence="7">Chaperone protein DnaK</fullName>
    </recommendedName>
    <alternativeName>
        <fullName evidence="7">HSP70</fullName>
    </alternativeName>
    <alternativeName>
        <fullName evidence="7">Heat shock 70 kDa protein</fullName>
    </alternativeName>
    <alternativeName>
        <fullName evidence="7">Heat shock protein 70</fullName>
    </alternativeName>
</protein>
<dbReference type="SUPFAM" id="SSF53067">
    <property type="entry name" value="Actin-like ATPase domain"/>
    <property type="match status" value="2"/>
</dbReference>
<evidence type="ECO:0000256" key="7">
    <source>
        <dbReference type="HAMAP-Rule" id="MF_00332"/>
    </source>
</evidence>
<comment type="function">
    <text evidence="7">Acts as a chaperone.</text>
</comment>
<dbReference type="PROSITE" id="PS00329">
    <property type="entry name" value="HSP70_2"/>
    <property type="match status" value="1"/>
</dbReference>
<feature type="compositionally biased region" description="Acidic residues" evidence="10">
    <location>
        <begin position="602"/>
        <end position="614"/>
    </location>
</feature>
<sequence>MARAVGIDLGTTNSVVAILEGGEPTVIANAEGSRTTPSVVAFAKNGEVLVGEVAKRQAVTNVDRTIRSVKREMGTDWKTSIDGKDFTPQQISAFVLQKLKRDAESYLGETVTDAVITVPAYFSDHQRQATKEAGQIAGLNVLRIINEPTSAALAYHLEKENEATILVFDLGGGTFDVSLLEVGDGVVEVKATSGDNHLGGDDWDQKVVDWLVEKFKNANGVDLSKDKMALQRLREAAEKAKIELSGSSETQINLPYITASSEGPLHLDEKLTRGEFQRMTADLLERTKAPFNQVLKDAGITVDGIHQVVMVGGSTRMPAVSELVKELTGGKEPNKGVNPDEVVAIGASLQAGVLKGEVKDVLLLDVTPLSLGIETKGGIFTKIIERNTTIPTKRSETFTTADDNQPSVEIQVYQGEREIAAYNKKLGTFQLTGLPPAPRGVPQIEVTFDIDANGIVNVSAKDQGTGREQSMVITGGSALPKEDIDKMMREAEQYAEDDRKRKEEAEVRNQADTLAYSTEKFLRENDEKVPAELKTEVEEAVAEVKKNLEGTDVDAIRSSAEKLAQVSQKMGAAMYAQNPEGGAAPGDPGPTADAQGGADGQAQDDEVVDAEIVDDEKPKGGAA</sequence>
<dbReference type="EMBL" id="JBHSXS010000005">
    <property type="protein sequence ID" value="MFC6880408.1"/>
    <property type="molecule type" value="Genomic_DNA"/>
</dbReference>
<keyword evidence="4 7" id="KW-0067">ATP-binding</keyword>
<dbReference type="InterPro" id="IPR013126">
    <property type="entry name" value="Hsp_70_fam"/>
</dbReference>
<dbReference type="InterPro" id="IPR018181">
    <property type="entry name" value="Heat_shock_70_CS"/>
</dbReference>
<evidence type="ECO:0000256" key="4">
    <source>
        <dbReference type="ARBA" id="ARBA00022840"/>
    </source>
</evidence>
<comment type="induction">
    <text evidence="7">By stress conditions e.g. heat shock.</text>
</comment>
<dbReference type="Gene3D" id="1.20.1270.10">
    <property type="match status" value="1"/>
</dbReference>
<evidence type="ECO:0000256" key="9">
    <source>
        <dbReference type="SAM" id="Coils"/>
    </source>
</evidence>
<evidence type="ECO:0000256" key="5">
    <source>
        <dbReference type="ARBA" id="ARBA00023016"/>
    </source>
</evidence>
<dbReference type="NCBIfam" id="NF001413">
    <property type="entry name" value="PRK00290.1"/>
    <property type="match status" value="1"/>
</dbReference>
<feature type="modified residue" description="Phosphothreonine; by autocatalysis" evidence="7">
    <location>
        <position position="174"/>
    </location>
</feature>
<evidence type="ECO:0000313" key="11">
    <source>
        <dbReference type="EMBL" id="MFC6880408.1"/>
    </source>
</evidence>
<comment type="similarity">
    <text evidence="1 7 8">Belongs to the heat shock protein 70 family.</text>
</comment>
<keyword evidence="12" id="KW-1185">Reference proteome</keyword>
<dbReference type="Gene3D" id="3.90.640.10">
    <property type="entry name" value="Actin, Chain A, domain 4"/>
    <property type="match status" value="1"/>
</dbReference>
<dbReference type="InterPro" id="IPR012725">
    <property type="entry name" value="Chaperone_DnaK"/>
</dbReference>
<keyword evidence="5 7" id="KW-0346">Stress response</keyword>
<comment type="caution">
    <text evidence="11">The sequence shown here is derived from an EMBL/GenBank/DDBJ whole genome shotgun (WGS) entry which is preliminary data.</text>
</comment>
<dbReference type="RefSeq" id="WP_160820977.1">
    <property type="nucleotide sequence ID" value="NZ_JBHSXE010000001.1"/>
</dbReference>
<dbReference type="PRINTS" id="PR00301">
    <property type="entry name" value="HEATSHOCK70"/>
</dbReference>
<keyword evidence="2 7" id="KW-0597">Phosphoprotein</keyword>
<evidence type="ECO:0000256" key="1">
    <source>
        <dbReference type="ARBA" id="ARBA00007381"/>
    </source>
</evidence>
<dbReference type="PROSITE" id="PS00297">
    <property type="entry name" value="HSP70_1"/>
    <property type="match status" value="1"/>
</dbReference>
<keyword evidence="3 7" id="KW-0547">Nucleotide-binding</keyword>
<evidence type="ECO:0000313" key="12">
    <source>
        <dbReference type="Proteomes" id="UP001596380"/>
    </source>
</evidence>
<dbReference type="HAMAP" id="MF_00332">
    <property type="entry name" value="DnaK"/>
    <property type="match status" value="1"/>
</dbReference>
<dbReference type="NCBIfam" id="TIGR02350">
    <property type="entry name" value="prok_dnaK"/>
    <property type="match status" value="1"/>
</dbReference>
<proteinExistence type="evidence at transcript level"/>
<reference evidence="12" key="1">
    <citation type="journal article" date="2019" name="Int. J. Syst. Evol. Microbiol.">
        <title>The Global Catalogue of Microorganisms (GCM) 10K type strain sequencing project: providing services to taxonomists for standard genome sequencing and annotation.</title>
        <authorList>
            <consortium name="The Broad Institute Genomics Platform"/>
            <consortium name="The Broad Institute Genome Sequencing Center for Infectious Disease"/>
            <person name="Wu L."/>
            <person name="Ma J."/>
        </authorList>
    </citation>
    <scope>NUCLEOTIDE SEQUENCE [LARGE SCALE GENOMIC DNA]</scope>
    <source>
        <strain evidence="12">JCM 3369</strain>
    </source>
</reference>
<evidence type="ECO:0000256" key="2">
    <source>
        <dbReference type="ARBA" id="ARBA00022553"/>
    </source>
</evidence>
<evidence type="ECO:0000256" key="8">
    <source>
        <dbReference type="RuleBase" id="RU003322"/>
    </source>
</evidence>
<dbReference type="SUPFAM" id="SSF100920">
    <property type="entry name" value="Heat shock protein 70kD (HSP70), peptide-binding domain"/>
    <property type="match status" value="1"/>
</dbReference>
<dbReference type="Proteomes" id="UP001596380">
    <property type="component" value="Unassembled WGS sequence"/>
</dbReference>
<dbReference type="Gene3D" id="3.30.420.40">
    <property type="match status" value="2"/>
</dbReference>
<evidence type="ECO:0000256" key="10">
    <source>
        <dbReference type="SAM" id="MobiDB-lite"/>
    </source>
</evidence>
<accession>A0ABW2CH01</accession>
<dbReference type="InterPro" id="IPR029047">
    <property type="entry name" value="HSP70_peptide-bd_sf"/>
</dbReference>
<dbReference type="InterPro" id="IPR043129">
    <property type="entry name" value="ATPase_NBD"/>
</dbReference>
<organism evidence="11 12">
    <name type="scientific">Actinomadura yumaensis</name>
    <dbReference type="NCBI Taxonomy" id="111807"/>
    <lineage>
        <taxon>Bacteria</taxon>
        <taxon>Bacillati</taxon>
        <taxon>Actinomycetota</taxon>
        <taxon>Actinomycetes</taxon>
        <taxon>Streptosporangiales</taxon>
        <taxon>Thermomonosporaceae</taxon>
        <taxon>Actinomadura</taxon>
    </lineage>
</organism>
<keyword evidence="6 7" id="KW-0143">Chaperone</keyword>
<dbReference type="PANTHER" id="PTHR19375">
    <property type="entry name" value="HEAT SHOCK PROTEIN 70KDA"/>
    <property type="match status" value="1"/>
</dbReference>
<dbReference type="InterPro" id="IPR029048">
    <property type="entry name" value="HSP70_C_sf"/>
</dbReference>
<dbReference type="SUPFAM" id="SSF100934">
    <property type="entry name" value="Heat shock protein 70kD (HSP70), C-terminal subdomain"/>
    <property type="match status" value="1"/>
</dbReference>
<gene>
    <name evidence="7 11" type="primary">dnaK</name>
    <name evidence="11" type="ORF">ACFQKB_11615</name>
</gene>
<dbReference type="PROSITE" id="PS01036">
    <property type="entry name" value="HSP70_3"/>
    <property type="match status" value="1"/>
</dbReference>
<name>A0ABW2CH01_9ACTN</name>